<dbReference type="SUPFAM" id="SSF48452">
    <property type="entry name" value="TPR-like"/>
    <property type="match status" value="1"/>
</dbReference>
<gene>
    <name evidence="8" type="ORF">Premu_2807</name>
</gene>
<dbReference type="InterPro" id="IPR033405">
    <property type="entry name" value="DUF5112"/>
</dbReference>
<evidence type="ECO:0000256" key="1">
    <source>
        <dbReference type="ARBA" id="ARBA00000085"/>
    </source>
</evidence>
<dbReference type="InterPro" id="IPR005467">
    <property type="entry name" value="His_kinase_dom"/>
</dbReference>
<dbReference type="PANTHER" id="PTHR43711:SF31">
    <property type="entry name" value="HISTIDINE KINASE"/>
    <property type="match status" value="1"/>
</dbReference>
<dbReference type="Pfam" id="PF17139">
    <property type="entry name" value="DUF5112"/>
    <property type="match status" value="1"/>
</dbReference>
<reference evidence="9" key="1">
    <citation type="journal article" date="2011" name="Stand. Genomic Sci.">
        <title>Non-contiguous finished genome sequence of the opportunistic oral pathogen Prevotella multisaccharivorax type strain (PPPA20).</title>
        <authorList>
            <person name="Pati A."/>
            <person name="Gronow S."/>
            <person name="Lu M."/>
            <person name="Lapidus A."/>
            <person name="Nolan M."/>
            <person name="Lucas S."/>
            <person name="Hammon N."/>
            <person name="Deshpande S."/>
            <person name="Cheng J.F."/>
            <person name="Tapia R."/>
            <person name="Han C."/>
            <person name="Goodwin L."/>
            <person name="Pitluck S."/>
            <person name="Liolios K."/>
            <person name="Pagani I."/>
            <person name="Mavromatis K."/>
            <person name="Mikhailova N."/>
            <person name="Huntemann M."/>
            <person name="Chen A."/>
            <person name="Palaniappan K."/>
            <person name="Land M."/>
            <person name="Hauser L."/>
            <person name="Detter J.C."/>
            <person name="Brambilla E.M."/>
            <person name="Rohde M."/>
            <person name="Goker M."/>
            <person name="Woyke T."/>
            <person name="Bristow J."/>
            <person name="Eisen J.A."/>
            <person name="Markowitz V."/>
            <person name="Hugenholtz P."/>
            <person name="Kyrpides N.C."/>
            <person name="Klenk H.P."/>
            <person name="Ivanova N."/>
        </authorList>
    </citation>
    <scope>NUCLEOTIDE SEQUENCE [LARGE SCALE GENOMIC DNA]</scope>
    <source>
        <strain evidence="9">DSM 17128</strain>
    </source>
</reference>
<dbReference type="Pfam" id="PF17140">
    <property type="entry name" value="DUF5113"/>
    <property type="match status" value="2"/>
</dbReference>
<evidence type="ECO:0000259" key="7">
    <source>
        <dbReference type="PROSITE" id="PS50109"/>
    </source>
</evidence>
<name>F8N5J5_9BACT</name>
<dbReference type="Pfam" id="PF02518">
    <property type="entry name" value="HATPase_c"/>
    <property type="match status" value="1"/>
</dbReference>
<feature type="domain" description="Histidine kinase" evidence="7">
    <location>
        <begin position="501"/>
        <end position="711"/>
    </location>
</feature>
<evidence type="ECO:0000313" key="8">
    <source>
        <dbReference type="EMBL" id="EGN58153.1"/>
    </source>
</evidence>
<dbReference type="InterPro" id="IPR003594">
    <property type="entry name" value="HATPase_dom"/>
</dbReference>
<keyword evidence="4 8" id="KW-0418">Kinase</keyword>
<dbReference type="STRING" id="688246.Premu_2807"/>
<dbReference type="OrthoDB" id="1043958at2"/>
<dbReference type="Gene3D" id="1.25.40.10">
    <property type="entry name" value="Tetratricopeptide repeat domain"/>
    <property type="match status" value="1"/>
</dbReference>
<dbReference type="GO" id="GO:0000160">
    <property type="term" value="P:phosphorelay signal transduction system"/>
    <property type="evidence" value="ECO:0007669"/>
    <property type="project" value="UniProtKB-KW"/>
</dbReference>
<dbReference type="InterPro" id="IPR050736">
    <property type="entry name" value="Sensor_HK_Regulatory"/>
</dbReference>
<dbReference type="RefSeq" id="WP_007576175.1">
    <property type="nucleotide sequence ID" value="NZ_BPTS01000002.1"/>
</dbReference>
<evidence type="ECO:0000256" key="6">
    <source>
        <dbReference type="SAM" id="Phobius"/>
    </source>
</evidence>
<dbReference type="SMART" id="SM00387">
    <property type="entry name" value="HATPase_c"/>
    <property type="match status" value="1"/>
</dbReference>
<evidence type="ECO:0000256" key="3">
    <source>
        <dbReference type="ARBA" id="ARBA00022679"/>
    </source>
</evidence>
<keyword evidence="6" id="KW-0812">Transmembrane</keyword>
<dbReference type="Proteomes" id="UP000002772">
    <property type="component" value="Unassembled WGS sequence"/>
</dbReference>
<keyword evidence="9" id="KW-1185">Reference proteome</keyword>
<comment type="catalytic activity">
    <reaction evidence="1">
        <text>ATP + protein L-histidine = ADP + protein N-phospho-L-histidine.</text>
        <dbReference type="EC" id="2.7.13.3"/>
    </reaction>
</comment>
<evidence type="ECO:0000256" key="2">
    <source>
        <dbReference type="ARBA" id="ARBA00012438"/>
    </source>
</evidence>
<dbReference type="AlphaFoldDB" id="F8N5J5"/>
<evidence type="ECO:0000256" key="5">
    <source>
        <dbReference type="ARBA" id="ARBA00023012"/>
    </source>
</evidence>
<dbReference type="InterPro" id="IPR011990">
    <property type="entry name" value="TPR-like_helical_dom_sf"/>
</dbReference>
<proteinExistence type="predicted"/>
<dbReference type="EC" id="2.7.13.3" evidence="2"/>
<feature type="transmembrane region" description="Helical" evidence="6">
    <location>
        <begin position="397"/>
        <end position="417"/>
    </location>
</feature>
<dbReference type="eggNOG" id="COG4251">
    <property type="taxonomic scope" value="Bacteria"/>
</dbReference>
<dbReference type="InterPro" id="IPR036890">
    <property type="entry name" value="HATPase_C_sf"/>
</dbReference>
<evidence type="ECO:0000256" key="4">
    <source>
        <dbReference type="ARBA" id="ARBA00022777"/>
    </source>
</evidence>
<evidence type="ECO:0000313" key="9">
    <source>
        <dbReference type="Proteomes" id="UP000002772"/>
    </source>
</evidence>
<protein>
    <recommendedName>
        <fullName evidence="2">histidine kinase</fullName>
        <ecNumber evidence="2">2.7.13.3</ecNumber>
    </recommendedName>
</protein>
<keyword evidence="6" id="KW-0472">Membrane</keyword>
<sequence length="1136" mass="129949">MQNTITIIGWLALLLLVSCGRSNTDVVDRLNDRSYDQHYRNLDSTRIYADSALNLSENYSAGRAEALNNLAFVASASMDYSKAKGYLDEVTGTTDNQIELLVADVQQMKLCQKQSRNKDFYVFSEQARKRLNRIKDEESSLNDHEKRRLTYASAEYHIVSSAYYYYLGLDRQSIEQIDRIDPYGSIERDTAQLLNYWYNIGSGGIIVGKNQRQVAREEFGYLANCYIIALHHNYPYWVAQALQAMSEHLQDVSQRQEIINDDFPTIVAVNSDMMPDSLIAGNLAQRALDIFKTYGDVYQIAGAWRTLGECYWHIGDNKSALICLEHALKDNKKVEQAPDLVSTIREDLCLVYSAANDKRNSDINRNIYLDLQEQTRQDRQLEARAAQLDESIRELNILIGIVMLMIVAVTVLLIVLARMRRQSDDAFSISELLKPLSEWQKHNEEAFDRQREHFSEISEATDAARFHLQQNRQRNLEQRAKVQLVFSVLPLIDRMVNEIRRIQREREKDTGASTSNFRSIEKGRLQYIEEITDTINQYNNILTRWIQMRQGELSLRIENFPLQRVFDMVGHSAMSFSLSGIKLVVKPTDAVVKADCTLTLFMVNTIADNARKFTPRGGTVTIEAQPVPHEDGQPSYVEISVTDTGTGMPSEVLTHVFDRTYTGGHGFGLRNCKGIIEKYRKISTLFSDCLIGAKSTVGKGSRIYFHLPIGRLRTIGIIVLLSLSSLVFGSRIQAKDPTAIFLHHESQSAKFADSAYLSNIMSNYANTLRYADSCRKYILPTDTAVLLDVSNEAAVAALALHRWKVYRENNRIYTRLFRMASADSSLPSYIQYMQRSQTNKAVSMVLLIILLLVIVPAWYVLYYRHKLNYKFCVYRINQINAILLSDVSDREKLSRVRKLGDFGRFNLTTEQKTKLQKVVGHIEAALSHNITHKEEVDTETELASDECRRIEIEAARLHVSNSVLDNCLSTLKHETMYYPSRIKQMIVDGNIQMEELSEVVDYYHDLYALLAEQALRQVIPPRMDRQALSYLLELLRKCNDGKNVSIQEDTAKTQGGIVPDNYIRMIVRMPSLDRLSDKQVSELFTPYTIDMNLLLCRQIVREMGEITNLRASGIEASRDPEGHVTVKILIPKIYYK</sequence>
<keyword evidence="3" id="KW-0808">Transferase</keyword>
<feature type="transmembrane region" description="Helical" evidence="6">
    <location>
        <begin position="841"/>
        <end position="861"/>
    </location>
</feature>
<dbReference type="InterPro" id="IPR033406">
    <property type="entry name" value="DUF5113"/>
</dbReference>
<organism evidence="8 9">
    <name type="scientific">Hallella multisaccharivorax DSM 17128</name>
    <dbReference type="NCBI Taxonomy" id="688246"/>
    <lineage>
        <taxon>Bacteria</taxon>
        <taxon>Pseudomonadati</taxon>
        <taxon>Bacteroidota</taxon>
        <taxon>Bacteroidia</taxon>
        <taxon>Bacteroidales</taxon>
        <taxon>Prevotellaceae</taxon>
        <taxon>Hallella</taxon>
    </lineage>
</organism>
<dbReference type="HOGENOM" id="CLU_007691_0_0_10"/>
<dbReference type="SUPFAM" id="SSF55874">
    <property type="entry name" value="ATPase domain of HSP90 chaperone/DNA topoisomerase II/histidine kinase"/>
    <property type="match status" value="1"/>
</dbReference>
<accession>F8N5J5</accession>
<keyword evidence="5" id="KW-0902">Two-component regulatory system</keyword>
<dbReference type="Gene3D" id="3.30.565.10">
    <property type="entry name" value="Histidine kinase-like ATPase, C-terminal domain"/>
    <property type="match status" value="1"/>
</dbReference>
<dbReference type="PROSITE" id="PS50109">
    <property type="entry name" value="HIS_KIN"/>
    <property type="match status" value="1"/>
</dbReference>
<dbReference type="PANTHER" id="PTHR43711">
    <property type="entry name" value="TWO-COMPONENT HISTIDINE KINASE"/>
    <property type="match status" value="1"/>
</dbReference>
<dbReference type="EMBL" id="GL945017">
    <property type="protein sequence ID" value="EGN58153.1"/>
    <property type="molecule type" value="Genomic_DNA"/>
</dbReference>
<dbReference type="GO" id="GO:0004673">
    <property type="term" value="F:protein histidine kinase activity"/>
    <property type="evidence" value="ECO:0007669"/>
    <property type="project" value="UniProtKB-EC"/>
</dbReference>
<dbReference type="eggNOG" id="COG0457">
    <property type="taxonomic scope" value="Bacteria"/>
</dbReference>
<keyword evidence="6" id="KW-1133">Transmembrane helix</keyword>